<keyword evidence="3" id="KW-1185">Reference proteome</keyword>
<dbReference type="Proteomes" id="UP000321272">
    <property type="component" value="Chromosome"/>
</dbReference>
<dbReference type="KEGG" id="paur:FGL86_00175"/>
<accession>A0A5B8SKM5</accession>
<organism evidence="2 3">
    <name type="scientific">Pistricoccus aurantiacus</name>
    <dbReference type="NCBI Taxonomy" id="1883414"/>
    <lineage>
        <taxon>Bacteria</taxon>
        <taxon>Pseudomonadati</taxon>
        <taxon>Pseudomonadota</taxon>
        <taxon>Gammaproteobacteria</taxon>
        <taxon>Oceanospirillales</taxon>
        <taxon>Halomonadaceae</taxon>
        <taxon>Pistricoccus</taxon>
    </lineage>
</organism>
<gene>
    <name evidence="2" type="ORF">FGL86_00175</name>
</gene>
<dbReference type="OrthoDB" id="9778934at2"/>
<dbReference type="InterPro" id="IPR036709">
    <property type="entry name" value="Autotransporte_beta_dom_sf"/>
</dbReference>
<feature type="chain" id="PRO_5022780037" evidence="1">
    <location>
        <begin position="29"/>
        <end position="260"/>
    </location>
</feature>
<reference evidence="2 3" key="1">
    <citation type="submission" date="2019-06" db="EMBL/GenBank/DDBJ databases">
        <title>Genome analyses of bacteria isolated from kimchi.</title>
        <authorList>
            <person name="Lee S."/>
            <person name="Ahn S."/>
            <person name="Roh S."/>
        </authorList>
    </citation>
    <scope>NUCLEOTIDE SEQUENCE [LARGE SCALE GENOMIC DNA]</scope>
    <source>
        <strain evidence="2 3">CBA4606</strain>
    </source>
</reference>
<dbReference type="GO" id="GO:0005507">
    <property type="term" value="F:copper ion binding"/>
    <property type="evidence" value="ECO:0007669"/>
    <property type="project" value="InterPro"/>
</dbReference>
<evidence type="ECO:0000313" key="2">
    <source>
        <dbReference type="EMBL" id="QEA37639.1"/>
    </source>
</evidence>
<dbReference type="RefSeq" id="WP_147182708.1">
    <property type="nucleotide sequence ID" value="NZ_CP042382.1"/>
</dbReference>
<evidence type="ECO:0000256" key="1">
    <source>
        <dbReference type="SAM" id="SignalP"/>
    </source>
</evidence>
<keyword evidence="1" id="KW-0732">Signal</keyword>
<dbReference type="Gene3D" id="2.40.128.130">
    <property type="entry name" value="Autotransporter beta-domain"/>
    <property type="match status" value="1"/>
</dbReference>
<sequence length="260" mass="28529">MKSGNAFIGAGTLPVVLTTLLTATPATAQEGYDAPASWPSPITEHPIATLLVDRLEYASPDKGKDALVWDFQAWYGGDVNRLYLEGEGENAQGDGEDAEFESLDLLYSRLIADFWELQGGIGYQGGIASNDHPERYFGVISLLGFAPYRFETDLDLRVSDEGDVSASLESEYDLRLTQRMFLQPRLEVVAAASEVPEFGVGEGLNTLRTGMRLRYEISRKFAPYIGGYWQKAYGDTADLARAAGDATEDTGIVVGVRMWF</sequence>
<dbReference type="EMBL" id="CP042382">
    <property type="protein sequence ID" value="QEA37639.1"/>
    <property type="molecule type" value="Genomic_DNA"/>
</dbReference>
<dbReference type="Pfam" id="PF05275">
    <property type="entry name" value="CopB"/>
    <property type="match status" value="1"/>
</dbReference>
<dbReference type="GO" id="GO:0006878">
    <property type="term" value="P:intracellular copper ion homeostasis"/>
    <property type="evidence" value="ECO:0007669"/>
    <property type="project" value="InterPro"/>
</dbReference>
<proteinExistence type="predicted"/>
<feature type="signal peptide" evidence="1">
    <location>
        <begin position="1"/>
        <end position="28"/>
    </location>
</feature>
<dbReference type="InterPro" id="IPR007939">
    <property type="entry name" value="Cu-R_B_prcur"/>
</dbReference>
<evidence type="ECO:0000313" key="3">
    <source>
        <dbReference type="Proteomes" id="UP000321272"/>
    </source>
</evidence>
<dbReference type="GO" id="GO:0009279">
    <property type="term" value="C:cell outer membrane"/>
    <property type="evidence" value="ECO:0007669"/>
    <property type="project" value="InterPro"/>
</dbReference>
<protein>
    <submittedName>
        <fullName evidence="2">Copper resistance protein B</fullName>
    </submittedName>
</protein>
<dbReference type="AlphaFoldDB" id="A0A5B8SKM5"/>
<name>A0A5B8SKM5_9GAMM</name>
<dbReference type="SUPFAM" id="SSF103515">
    <property type="entry name" value="Autotransporter"/>
    <property type="match status" value="1"/>
</dbReference>